<proteinExistence type="predicted"/>
<dbReference type="Proteomes" id="UP000235965">
    <property type="component" value="Unassembled WGS sequence"/>
</dbReference>
<keyword evidence="3" id="KW-1185">Reference proteome</keyword>
<gene>
    <name evidence="2" type="ORF">B7P43_G17783</name>
</gene>
<evidence type="ECO:0000256" key="1">
    <source>
        <dbReference type="SAM" id="MobiDB-lite"/>
    </source>
</evidence>
<feature type="non-terminal residue" evidence="2">
    <location>
        <position position="213"/>
    </location>
</feature>
<name>A0A2J7Q9D8_9NEOP</name>
<feature type="compositionally biased region" description="Polar residues" evidence="1">
    <location>
        <begin position="170"/>
        <end position="180"/>
    </location>
</feature>
<accession>A0A2J7Q9D8</accession>
<reference evidence="2 3" key="1">
    <citation type="submission" date="2017-12" db="EMBL/GenBank/DDBJ databases">
        <title>Hemimetabolous genomes reveal molecular basis of termite eusociality.</title>
        <authorList>
            <person name="Harrison M.C."/>
            <person name="Jongepier E."/>
            <person name="Robertson H.M."/>
            <person name="Arning N."/>
            <person name="Bitard-Feildel T."/>
            <person name="Chao H."/>
            <person name="Childers C.P."/>
            <person name="Dinh H."/>
            <person name="Doddapaneni H."/>
            <person name="Dugan S."/>
            <person name="Gowin J."/>
            <person name="Greiner C."/>
            <person name="Han Y."/>
            <person name="Hu H."/>
            <person name="Hughes D.S.T."/>
            <person name="Huylmans A.-K."/>
            <person name="Kemena C."/>
            <person name="Kremer L.P.M."/>
            <person name="Lee S.L."/>
            <person name="Lopez-Ezquerra A."/>
            <person name="Mallet L."/>
            <person name="Monroy-Kuhn J.M."/>
            <person name="Moser A."/>
            <person name="Murali S.C."/>
            <person name="Muzny D.M."/>
            <person name="Otani S."/>
            <person name="Piulachs M.-D."/>
            <person name="Poelchau M."/>
            <person name="Qu J."/>
            <person name="Schaub F."/>
            <person name="Wada-Katsumata A."/>
            <person name="Worley K.C."/>
            <person name="Xie Q."/>
            <person name="Ylla G."/>
            <person name="Poulsen M."/>
            <person name="Gibbs R.A."/>
            <person name="Schal C."/>
            <person name="Richards S."/>
            <person name="Belles X."/>
            <person name="Korb J."/>
            <person name="Bornberg-Bauer E."/>
        </authorList>
    </citation>
    <scope>NUCLEOTIDE SEQUENCE [LARGE SCALE GENOMIC DNA]</scope>
    <source>
        <tissue evidence="2">Whole body</tissue>
    </source>
</reference>
<evidence type="ECO:0000313" key="3">
    <source>
        <dbReference type="Proteomes" id="UP000235965"/>
    </source>
</evidence>
<protein>
    <submittedName>
        <fullName evidence="2">Uncharacterized protein</fullName>
    </submittedName>
</protein>
<comment type="caution">
    <text evidence="2">The sequence shown here is derived from an EMBL/GenBank/DDBJ whole genome shotgun (WGS) entry which is preliminary data.</text>
</comment>
<sequence length="213" mass="23778">MYSEDYIPIEVGGKQYEVIDEVKDTQFESEGEQYEVIDEITNAQFESEDGPTEEVVSSGQKTQQFIKEESKTEQGEFIESTKQAEDSVEEICSVPIKGEANITKSQPYSEPPSEQVVGAEMTSEENRNVSKVSDVEEVSDVVNRSNEKQFEGHQSSTDQTEMENKPITFVHNTTDSQVAPESSGKLDENTIGAEAKQTFIRPPPLRQPIVLDS</sequence>
<dbReference type="EMBL" id="NEVH01016369">
    <property type="protein sequence ID" value="PNF25198.1"/>
    <property type="molecule type" value="Genomic_DNA"/>
</dbReference>
<dbReference type="AlphaFoldDB" id="A0A2J7Q9D8"/>
<feature type="region of interest" description="Disordered" evidence="1">
    <location>
        <begin position="102"/>
        <end position="197"/>
    </location>
</feature>
<evidence type="ECO:0000313" key="2">
    <source>
        <dbReference type="EMBL" id="PNF25198.1"/>
    </source>
</evidence>
<organism evidence="2 3">
    <name type="scientific">Cryptotermes secundus</name>
    <dbReference type="NCBI Taxonomy" id="105785"/>
    <lineage>
        <taxon>Eukaryota</taxon>
        <taxon>Metazoa</taxon>
        <taxon>Ecdysozoa</taxon>
        <taxon>Arthropoda</taxon>
        <taxon>Hexapoda</taxon>
        <taxon>Insecta</taxon>
        <taxon>Pterygota</taxon>
        <taxon>Neoptera</taxon>
        <taxon>Polyneoptera</taxon>
        <taxon>Dictyoptera</taxon>
        <taxon>Blattodea</taxon>
        <taxon>Blattoidea</taxon>
        <taxon>Termitoidae</taxon>
        <taxon>Kalotermitidae</taxon>
        <taxon>Cryptotermitinae</taxon>
        <taxon>Cryptotermes</taxon>
    </lineage>
</organism>